<protein>
    <recommendedName>
        <fullName evidence="1">Putative restriction endonuclease domain-containing protein</fullName>
    </recommendedName>
</protein>
<feature type="domain" description="Putative restriction endonuclease" evidence="1">
    <location>
        <begin position="31"/>
        <end position="183"/>
    </location>
</feature>
<reference evidence="2 3" key="1">
    <citation type="submission" date="2017-10" db="EMBL/GenBank/DDBJ databases">
        <title>Draft genome of Longimonas halophila.</title>
        <authorList>
            <person name="Goh K.M."/>
            <person name="Shamsir M.S."/>
            <person name="Lim S.W."/>
        </authorList>
    </citation>
    <scope>NUCLEOTIDE SEQUENCE [LARGE SCALE GENOMIC DNA]</scope>
    <source>
        <strain evidence="2 3">KCTC 42399</strain>
    </source>
</reference>
<dbReference type="PANTHER" id="PTHR35400:SF3">
    <property type="entry name" value="SLL1072 PROTEIN"/>
    <property type="match status" value="1"/>
</dbReference>
<dbReference type="Proteomes" id="UP000221024">
    <property type="component" value="Unassembled WGS sequence"/>
</dbReference>
<dbReference type="OrthoDB" id="31545at2"/>
<dbReference type="Pfam" id="PF05685">
    <property type="entry name" value="Uma2"/>
    <property type="match status" value="1"/>
</dbReference>
<keyword evidence="3" id="KW-1185">Reference proteome</keyword>
<evidence type="ECO:0000313" key="3">
    <source>
        <dbReference type="Proteomes" id="UP000221024"/>
    </source>
</evidence>
<sequence length="201" mass="22195">MITSVDPPRITVHPYRFTYEKVLAMAEAGMLPEHEHVELIDGQLIPMTPVNRPHYKCVNRMTRRFVVATEAIDTAVTVSVQNPLHLDAHNVPEPDLTLLRGPDADATADAALLVVEVSDTTLAYDRDTKLPLYAEAELPEVWIVNLQARQVAVYREPKGPAYGLRRLVDAEDMLSIKTLPDAEPIAVSDILPPPDASDADS</sequence>
<dbReference type="PANTHER" id="PTHR35400">
    <property type="entry name" value="SLR1083 PROTEIN"/>
    <property type="match status" value="1"/>
</dbReference>
<dbReference type="RefSeq" id="WP_098061409.1">
    <property type="nucleotide sequence ID" value="NZ_PDEP01000003.1"/>
</dbReference>
<evidence type="ECO:0000259" key="1">
    <source>
        <dbReference type="Pfam" id="PF05685"/>
    </source>
</evidence>
<accession>A0A2H3NNG0</accession>
<gene>
    <name evidence="2" type="ORF">CRI93_04445</name>
</gene>
<dbReference type="CDD" id="cd06260">
    <property type="entry name" value="DUF820-like"/>
    <property type="match status" value="1"/>
</dbReference>
<proteinExistence type="predicted"/>
<dbReference type="InterPro" id="IPR008538">
    <property type="entry name" value="Uma2"/>
</dbReference>
<name>A0A2H3NNG0_9BACT</name>
<dbReference type="EMBL" id="PDEP01000003">
    <property type="protein sequence ID" value="PEN08370.1"/>
    <property type="molecule type" value="Genomic_DNA"/>
</dbReference>
<comment type="caution">
    <text evidence="2">The sequence shown here is derived from an EMBL/GenBank/DDBJ whole genome shotgun (WGS) entry which is preliminary data.</text>
</comment>
<evidence type="ECO:0000313" key="2">
    <source>
        <dbReference type="EMBL" id="PEN08370.1"/>
    </source>
</evidence>
<organism evidence="2 3">
    <name type="scientific">Longimonas halophila</name>
    <dbReference type="NCBI Taxonomy" id="1469170"/>
    <lineage>
        <taxon>Bacteria</taxon>
        <taxon>Pseudomonadati</taxon>
        <taxon>Rhodothermota</taxon>
        <taxon>Rhodothermia</taxon>
        <taxon>Rhodothermales</taxon>
        <taxon>Salisaetaceae</taxon>
        <taxon>Longimonas</taxon>
    </lineage>
</organism>
<dbReference type="Gene3D" id="3.90.1570.10">
    <property type="entry name" value="tt1808, chain A"/>
    <property type="match status" value="1"/>
</dbReference>
<dbReference type="InterPro" id="IPR012296">
    <property type="entry name" value="Nuclease_put_TT1808"/>
</dbReference>
<dbReference type="SUPFAM" id="SSF52980">
    <property type="entry name" value="Restriction endonuclease-like"/>
    <property type="match status" value="1"/>
</dbReference>
<dbReference type="AlphaFoldDB" id="A0A2H3NNG0"/>
<dbReference type="InterPro" id="IPR011335">
    <property type="entry name" value="Restrct_endonuc-II-like"/>
</dbReference>